<comment type="caution">
    <text evidence="1">The sequence shown here is derived from an EMBL/GenBank/DDBJ whole genome shotgun (WGS) entry which is preliminary data.</text>
</comment>
<organism evidence="1 2">
    <name type="scientific">Pseudomonas syringae</name>
    <dbReference type="NCBI Taxonomy" id="317"/>
    <lineage>
        <taxon>Bacteria</taxon>
        <taxon>Pseudomonadati</taxon>
        <taxon>Pseudomonadota</taxon>
        <taxon>Gammaproteobacteria</taxon>
        <taxon>Pseudomonadales</taxon>
        <taxon>Pseudomonadaceae</taxon>
        <taxon>Pseudomonas</taxon>
    </lineage>
</organism>
<dbReference type="PROSITE" id="PS51257">
    <property type="entry name" value="PROKAR_LIPOPROTEIN"/>
    <property type="match status" value="1"/>
</dbReference>
<dbReference type="AlphaFoldDB" id="A0A9Q4FEU7"/>
<proteinExistence type="predicted"/>
<dbReference type="Proteomes" id="UP000814207">
    <property type="component" value="Unassembled WGS sequence"/>
</dbReference>
<evidence type="ECO:0000313" key="2">
    <source>
        <dbReference type="Proteomes" id="UP000814207"/>
    </source>
</evidence>
<name>A0A9Q4FEU7_PSESX</name>
<reference evidence="1" key="1">
    <citation type="submission" date="2019-11" db="EMBL/GenBank/DDBJ databases">
        <title>Epiphytic Pseudomonas syringae from cherry orchards.</title>
        <authorList>
            <person name="Hulin M.T."/>
        </authorList>
    </citation>
    <scope>NUCLEOTIDE SEQUENCE</scope>
    <source>
        <strain evidence="1">PA-6-9A</strain>
    </source>
</reference>
<accession>A0A9Q4FEU7</accession>
<protein>
    <recommendedName>
        <fullName evidence="3">Lipoprotein</fullName>
    </recommendedName>
</protein>
<dbReference type="EMBL" id="WKEU01000263">
    <property type="protein sequence ID" value="MCF5066547.1"/>
    <property type="molecule type" value="Genomic_DNA"/>
</dbReference>
<sequence>MSADIRPDVVQIATGASSLSQGCSAQTVEVVKWDQPLPDVTAFVPPVFKAGLPL</sequence>
<gene>
    <name evidence="1" type="ORF">GIW73_26805</name>
</gene>
<evidence type="ECO:0008006" key="3">
    <source>
        <dbReference type="Google" id="ProtNLM"/>
    </source>
</evidence>
<evidence type="ECO:0000313" key="1">
    <source>
        <dbReference type="EMBL" id="MCF5066547.1"/>
    </source>
</evidence>